<reference evidence="2 3" key="1">
    <citation type="journal article" date="2024" name="G3 (Bethesda)">
        <title>Genome assembly of Hibiscus sabdariffa L. provides insights into metabolisms of medicinal natural products.</title>
        <authorList>
            <person name="Kim T."/>
        </authorList>
    </citation>
    <scope>NUCLEOTIDE SEQUENCE [LARGE SCALE GENOMIC DNA]</scope>
    <source>
        <strain evidence="2">TK-2024</strain>
        <tissue evidence="2">Old leaves</tissue>
    </source>
</reference>
<evidence type="ECO:0000256" key="1">
    <source>
        <dbReference type="SAM" id="SignalP"/>
    </source>
</evidence>
<organism evidence="2 3">
    <name type="scientific">Hibiscus sabdariffa</name>
    <name type="common">roselle</name>
    <dbReference type="NCBI Taxonomy" id="183260"/>
    <lineage>
        <taxon>Eukaryota</taxon>
        <taxon>Viridiplantae</taxon>
        <taxon>Streptophyta</taxon>
        <taxon>Embryophyta</taxon>
        <taxon>Tracheophyta</taxon>
        <taxon>Spermatophyta</taxon>
        <taxon>Magnoliopsida</taxon>
        <taxon>eudicotyledons</taxon>
        <taxon>Gunneridae</taxon>
        <taxon>Pentapetalae</taxon>
        <taxon>rosids</taxon>
        <taxon>malvids</taxon>
        <taxon>Malvales</taxon>
        <taxon>Malvaceae</taxon>
        <taxon>Malvoideae</taxon>
        <taxon>Hibiscus</taxon>
    </lineage>
</organism>
<protein>
    <submittedName>
        <fullName evidence="2">Uncharacterized protein</fullName>
    </submittedName>
</protein>
<comment type="caution">
    <text evidence="2">The sequence shown here is derived from an EMBL/GenBank/DDBJ whole genome shotgun (WGS) entry which is preliminary data.</text>
</comment>
<name>A0ABR2T037_9ROSI</name>
<proteinExistence type="predicted"/>
<accession>A0ABR2T037</accession>
<sequence>MAGDYTRSAVICLVIFSLVLSPMLPCATATARPPRVYCPACVCCAPPPPSGGCCSCRCTSGEPTTAHTGTP</sequence>
<dbReference type="Proteomes" id="UP001396334">
    <property type="component" value="Unassembled WGS sequence"/>
</dbReference>
<gene>
    <name evidence="2" type="ORF">V6N11_032247</name>
</gene>
<keyword evidence="3" id="KW-1185">Reference proteome</keyword>
<keyword evidence="1" id="KW-0732">Signal</keyword>
<feature type="chain" id="PRO_5045243221" evidence="1">
    <location>
        <begin position="32"/>
        <end position="71"/>
    </location>
</feature>
<feature type="signal peptide" evidence="1">
    <location>
        <begin position="1"/>
        <end position="31"/>
    </location>
</feature>
<evidence type="ECO:0000313" key="2">
    <source>
        <dbReference type="EMBL" id="KAK9030837.1"/>
    </source>
</evidence>
<dbReference type="EMBL" id="JBBPBN010000010">
    <property type="protein sequence ID" value="KAK9030837.1"/>
    <property type="molecule type" value="Genomic_DNA"/>
</dbReference>
<evidence type="ECO:0000313" key="3">
    <source>
        <dbReference type="Proteomes" id="UP001396334"/>
    </source>
</evidence>